<evidence type="ECO:0000259" key="4">
    <source>
        <dbReference type="PROSITE" id="PS01124"/>
    </source>
</evidence>
<comment type="caution">
    <text evidence="5">The sequence shown here is derived from an EMBL/GenBank/DDBJ whole genome shotgun (WGS) entry which is preliminary data.</text>
</comment>
<protein>
    <submittedName>
        <fullName evidence="5">AraC family transcriptional regulator</fullName>
    </submittedName>
</protein>
<dbReference type="GO" id="GO:0000976">
    <property type="term" value="F:transcription cis-regulatory region binding"/>
    <property type="evidence" value="ECO:0007669"/>
    <property type="project" value="TreeGrafter"/>
</dbReference>
<evidence type="ECO:0000313" key="6">
    <source>
        <dbReference type="Proteomes" id="UP000315439"/>
    </source>
</evidence>
<evidence type="ECO:0000256" key="3">
    <source>
        <dbReference type="ARBA" id="ARBA00023163"/>
    </source>
</evidence>
<dbReference type="EMBL" id="VIKS01000009">
    <property type="protein sequence ID" value="TQV87001.1"/>
    <property type="molecule type" value="Genomic_DNA"/>
</dbReference>
<proteinExistence type="predicted"/>
<evidence type="ECO:0000256" key="1">
    <source>
        <dbReference type="ARBA" id="ARBA00023015"/>
    </source>
</evidence>
<keyword evidence="6" id="KW-1185">Reference proteome</keyword>
<dbReference type="InterPro" id="IPR018060">
    <property type="entry name" value="HTH_AraC"/>
</dbReference>
<dbReference type="Pfam" id="PF12625">
    <property type="entry name" value="Arabinose_bd"/>
    <property type="match status" value="1"/>
</dbReference>
<dbReference type="PANTHER" id="PTHR47894:SF1">
    <property type="entry name" value="HTH-TYPE TRANSCRIPTIONAL REGULATOR VQSM"/>
    <property type="match status" value="1"/>
</dbReference>
<dbReference type="Gene3D" id="1.10.10.60">
    <property type="entry name" value="Homeodomain-like"/>
    <property type="match status" value="1"/>
</dbReference>
<dbReference type="RefSeq" id="WP_142894557.1">
    <property type="nucleotide sequence ID" value="NZ_ML660165.1"/>
</dbReference>
<name>A0A545UC02_9GAMM</name>
<dbReference type="GO" id="GO:0005829">
    <property type="term" value="C:cytosol"/>
    <property type="evidence" value="ECO:0007669"/>
    <property type="project" value="TreeGrafter"/>
</dbReference>
<reference evidence="5 6" key="1">
    <citation type="submission" date="2019-07" db="EMBL/GenBank/DDBJ databases">
        <title>Draft genome for Aliikangiella sp. M105.</title>
        <authorList>
            <person name="Wang G."/>
        </authorList>
    </citation>
    <scope>NUCLEOTIDE SEQUENCE [LARGE SCALE GENOMIC DNA]</scope>
    <source>
        <strain evidence="5 6">M105</strain>
    </source>
</reference>
<gene>
    <name evidence="5" type="ORF">FLL46_14435</name>
</gene>
<sequence length="337" mass="38038">MNQKYILDVGWLLLLNDLKIAPQDALKKAQLPESMMRDHQLELTATEYYRLWESLVTTSEDSSFPLKVVQTISPEMFNPPIFAALCSPNFAAAIQRLKQYKPLIGPIKLNIAEEKSSDAKTEKNTVITLTGLPKEQPLPIWISLFELLFIVHLLRMGTREKVIPVKVELAHDLTSLPSLDDYSEFLGVKMESSNATRLVLSHTSMQLPFKTVNKGILQAFEPGLAVRLNELGKSAPFKQRVRAYLFETIASGGVSMQTSASQLAVSPRTMQRRLKNENTSFQKELAAVRKDLAMHYLNKTKYSSLEIAFLLGYDDPNSFFRAFNQWTGQTPEAVRKG</sequence>
<organism evidence="5 6">
    <name type="scientific">Aliikangiella coralliicola</name>
    <dbReference type="NCBI Taxonomy" id="2592383"/>
    <lineage>
        <taxon>Bacteria</taxon>
        <taxon>Pseudomonadati</taxon>
        <taxon>Pseudomonadota</taxon>
        <taxon>Gammaproteobacteria</taxon>
        <taxon>Oceanospirillales</taxon>
        <taxon>Pleioneaceae</taxon>
        <taxon>Aliikangiella</taxon>
    </lineage>
</organism>
<evidence type="ECO:0000313" key="5">
    <source>
        <dbReference type="EMBL" id="TQV87001.1"/>
    </source>
</evidence>
<keyword evidence="2" id="KW-0238">DNA-binding</keyword>
<evidence type="ECO:0000256" key="2">
    <source>
        <dbReference type="ARBA" id="ARBA00023125"/>
    </source>
</evidence>
<dbReference type="SUPFAM" id="SSF46689">
    <property type="entry name" value="Homeodomain-like"/>
    <property type="match status" value="1"/>
</dbReference>
<dbReference type="InterPro" id="IPR032687">
    <property type="entry name" value="AraC-type_N"/>
</dbReference>
<dbReference type="OrthoDB" id="5722175at2"/>
<accession>A0A545UC02</accession>
<dbReference type="SMART" id="SM00342">
    <property type="entry name" value="HTH_ARAC"/>
    <property type="match status" value="1"/>
</dbReference>
<keyword evidence="1" id="KW-0805">Transcription regulation</keyword>
<dbReference type="Proteomes" id="UP000315439">
    <property type="component" value="Unassembled WGS sequence"/>
</dbReference>
<dbReference type="Pfam" id="PF12833">
    <property type="entry name" value="HTH_18"/>
    <property type="match status" value="1"/>
</dbReference>
<dbReference type="GO" id="GO:0003700">
    <property type="term" value="F:DNA-binding transcription factor activity"/>
    <property type="evidence" value="ECO:0007669"/>
    <property type="project" value="InterPro"/>
</dbReference>
<dbReference type="AlphaFoldDB" id="A0A545UC02"/>
<dbReference type="InterPro" id="IPR009057">
    <property type="entry name" value="Homeodomain-like_sf"/>
</dbReference>
<keyword evidence="3" id="KW-0804">Transcription</keyword>
<dbReference type="PANTHER" id="PTHR47894">
    <property type="entry name" value="HTH-TYPE TRANSCRIPTIONAL REGULATOR GADX"/>
    <property type="match status" value="1"/>
</dbReference>
<feature type="domain" description="HTH araC/xylS-type" evidence="4">
    <location>
        <begin position="239"/>
        <end position="337"/>
    </location>
</feature>
<dbReference type="PROSITE" id="PS01124">
    <property type="entry name" value="HTH_ARAC_FAMILY_2"/>
    <property type="match status" value="1"/>
</dbReference>